<comment type="caution">
    <text evidence="1">The sequence shown here is derived from an EMBL/GenBank/DDBJ whole genome shotgun (WGS) entry which is preliminary data.</text>
</comment>
<protein>
    <submittedName>
        <fullName evidence="1">Uncharacterized protein</fullName>
    </submittedName>
</protein>
<gene>
    <name evidence="1" type="ORF">PGLA2088_LOCUS35662</name>
</gene>
<evidence type="ECO:0000313" key="1">
    <source>
        <dbReference type="EMBL" id="CAE8709850.1"/>
    </source>
</evidence>
<evidence type="ECO:0000313" key="2">
    <source>
        <dbReference type="Proteomes" id="UP000626109"/>
    </source>
</evidence>
<proteinExistence type="predicted"/>
<accession>A0A813KL26</accession>
<name>A0A813KL26_POLGL</name>
<organism evidence="1 2">
    <name type="scientific">Polarella glacialis</name>
    <name type="common">Dinoflagellate</name>
    <dbReference type="NCBI Taxonomy" id="89957"/>
    <lineage>
        <taxon>Eukaryota</taxon>
        <taxon>Sar</taxon>
        <taxon>Alveolata</taxon>
        <taxon>Dinophyceae</taxon>
        <taxon>Suessiales</taxon>
        <taxon>Suessiaceae</taxon>
        <taxon>Polarella</taxon>
    </lineage>
</organism>
<reference evidence="1" key="1">
    <citation type="submission" date="2021-02" db="EMBL/GenBank/DDBJ databases">
        <authorList>
            <person name="Dougan E. K."/>
            <person name="Rhodes N."/>
            <person name="Thang M."/>
            <person name="Chan C."/>
        </authorList>
    </citation>
    <scope>NUCLEOTIDE SEQUENCE</scope>
</reference>
<dbReference type="EMBL" id="CAJNNW010031907">
    <property type="protein sequence ID" value="CAE8709850.1"/>
    <property type="molecule type" value="Genomic_DNA"/>
</dbReference>
<sequence>MMFACCVADSQDGLPIEVVERVPEAAPATPVEPEPEPVAKRADGSQVGVVLIFELPDKTMRDIIFASRPLGIDFSRSLKVKRVKPEGPGLSQGVSEGWVLKHIAGTSVPDTSVEFNEQLQEHVKALPLK</sequence>
<dbReference type="AlphaFoldDB" id="A0A813KL26"/>
<dbReference type="Proteomes" id="UP000626109">
    <property type="component" value="Unassembled WGS sequence"/>
</dbReference>